<dbReference type="NCBIfam" id="TIGR00813">
    <property type="entry name" value="sss"/>
    <property type="match status" value="1"/>
</dbReference>
<protein>
    <recommendedName>
        <fullName evidence="14">Sodium/proline symporter</fullName>
    </recommendedName>
    <alternativeName>
        <fullName evidence="14">Proline permease</fullName>
    </alternativeName>
</protein>
<comment type="catalytic activity">
    <reaction evidence="12">
        <text>L-proline(in) + Na(+)(in) = L-proline(out) + Na(+)(out)</text>
        <dbReference type="Rhea" id="RHEA:28967"/>
        <dbReference type="ChEBI" id="CHEBI:29101"/>
        <dbReference type="ChEBI" id="CHEBI:60039"/>
    </reaction>
</comment>
<evidence type="ECO:0000256" key="3">
    <source>
        <dbReference type="ARBA" id="ARBA00022448"/>
    </source>
</evidence>
<dbReference type="CDD" id="cd11475">
    <property type="entry name" value="SLC5sbd_PutP"/>
    <property type="match status" value="1"/>
</dbReference>
<feature type="transmembrane region" description="Helical" evidence="14">
    <location>
        <begin position="469"/>
        <end position="487"/>
    </location>
</feature>
<keyword evidence="16" id="KW-1185">Reference proteome</keyword>
<feature type="transmembrane region" description="Helical" evidence="14">
    <location>
        <begin position="335"/>
        <end position="355"/>
    </location>
</feature>
<keyword evidence="8 14" id="KW-0915">Sodium</keyword>
<comment type="function">
    <text evidence="14">Catalyzes the sodium-dependent uptake of extracellular L-proline.</text>
</comment>
<keyword evidence="11 14" id="KW-0739">Sodium transport</keyword>
<dbReference type="RefSeq" id="WP_201327593.1">
    <property type="nucleotide sequence ID" value="NZ_AP017470.1"/>
</dbReference>
<sequence>MGVHSGAVFITFVIYLIALLVIGYIGDKKFSKSYEDFVTAGKSLGAIVTALSAAASSESAWVMLGLSGLGYKMGFAAYWAAIGCVLGFAANWLFIIAPVRRLSGKLNSLTLADMIEDALEDRKKLLRIIGSLIIVFFMGAYVVSQFVGAGKTFQGMEIIPPNIVNSLQHSVGNLFTVSEYTLGVLIGALIIGAYILMGGYAAVCWTDALQGFLMVFILVILPIYAVFQAGGVTHIIEALKSANIDTFWTLKGATLWGSIGFILGQLGIGLGYQGMPHVVVRYITVKDEDEGKRAGLIGTLWSFFVLFGSVTLGIASRAIFPQLTDPEQALPKFTAYYLHPVLAGIVLSAITAAIMSTADSQLMYAATSLVNDLWLKLTKKEVDRKKLVLITRSVIVIMTLIALVIALNDVKVIYSFVLYAWGALGAAFSPLVILLLYDKRFNKWGALANLIVGPIVIIVWKNIPALSNTLYELIPGFLLSLIAGIIVSRLTGKEERELAV</sequence>
<keyword evidence="3 14" id="KW-0813">Transport</keyword>
<keyword evidence="10 14" id="KW-0472">Membrane</keyword>
<organism evidence="15 16">
    <name type="scientific">Thermotomaculum hydrothermale</name>
    <dbReference type="NCBI Taxonomy" id="981385"/>
    <lineage>
        <taxon>Bacteria</taxon>
        <taxon>Pseudomonadati</taxon>
        <taxon>Acidobacteriota</taxon>
        <taxon>Holophagae</taxon>
        <taxon>Thermotomaculales</taxon>
        <taxon>Thermotomaculaceae</taxon>
        <taxon>Thermotomaculum</taxon>
    </lineage>
</organism>
<dbReference type="InterPro" id="IPR011851">
    <property type="entry name" value="Na/Pro_symporter"/>
</dbReference>
<dbReference type="Proteomes" id="UP000595564">
    <property type="component" value="Chromosome"/>
</dbReference>
<feature type="transmembrane region" description="Helical" evidence="14">
    <location>
        <begin position="294"/>
        <end position="315"/>
    </location>
</feature>
<dbReference type="PANTHER" id="PTHR48086:SF3">
    <property type="entry name" value="SODIUM_PROLINE SYMPORTER"/>
    <property type="match status" value="1"/>
</dbReference>
<keyword evidence="14" id="KW-0029">Amino-acid transport</keyword>
<feature type="transmembrane region" description="Helical" evidence="14">
    <location>
        <begin position="387"/>
        <end position="407"/>
    </location>
</feature>
<dbReference type="InterPro" id="IPR050277">
    <property type="entry name" value="Sodium:Solute_Symporter"/>
</dbReference>
<keyword evidence="7 14" id="KW-1133">Transmembrane helix</keyword>
<comment type="subcellular location">
    <subcellularLocation>
        <location evidence="1 14">Cell membrane</location>
        <topology evidence="1 14">Multi-pass membrane protein</topology>
    </subcellularLocation>
</comment>
<dbReference type="EMBL" id="AP017470">
    <property type="protein sequence ID" value="BBB33286.1"/>
    <property type="molecule type" value="Genomic_DNA"/>
</dbReference>
<evidence type="ECO:0000313" key="15">
    <source>
        <dbReference type="EMBL" id="BBB33286.1"/>
    </source>
</evidence>
<evidence type="ECO:0000256" key="12">
    <source>
        <dbReference type="ARBA" id="ARBA00033708"/>
    </source>
</evidence>
<keyword evidence="4 14" id="KW-1003">Cell membrane</keyword>
<dbReference type="Pfam" id="PF00474">
    <property type="entry name" value="SSF"/>
    <property type="match status" value="2"/>
</dbReference>
<evidence type="ECO:0000256" key="4">
    <source>
        <dbReference type="ARBA" id="ARBA00022475"/>
    </source>
</evidence>
<evidence type="ECO:0000256" key="14">
    <source>
        <dbReference type="RuleBase" id="RU366012"/>
    </source>
</evidence>
<evidence type="ECO:0000256" key="1">
    <source>
        <dbReference type="ARBA" id="ARBA00004651"/>
    </source>
</evidence>
<feature type="transmembrane region" description="Helical" evidence="14">
    <location>
        <begin position="180"/>
        <end position="205"/>
    </location>
</feature>
<reference evidence="15 16" key="1">
    <citation type="journal article" date="2012" name="Extremophiles">
        <title>Thermotomaculum hydrothermale gen. nov., sp. nov., a novel heterotrophic thermophile within the phylum Acidobacteria from a deep-sea hydrothermal vent chimney in the Southern Okinawa Trough.</title>
        <authorList>
            <person name="Izumi H."/>
            <person name="Nunoura T."/>
            <person name="Miyazaki M."/>
            <person name="Mino S."/>
            <person name="Toki T."/>
            <person name="Takai K."/>
            <person name="Sako Y."/>
            <person name="Sawabe T."/>
            <person name="Nakagawa S."/>
        </authorList>
    </citation>
    <scope>NUCLEOTIDE SEQUENCE [LARGE SCALE GENOMIC DNA]</scope>
    <source>
        <strain evidence="15 16">AC55</strain>
    </source>
</reference>
<feature type="transmembrane region" description="Helical" evidence="14">
    <location>
        <begin position="255"/>
        <end position="273"/>
    </location>
</feature>
<feature type="transmembrane region" description="Helical" evidence="14">
    <location>
        <begin position="413"/>
        <end position="437"/>
    </location>
</feature>
<comment type="similarity">
    <text evidence="2 13">Belongs to the sodium:solute symporter (SSF) (TC 2.A.21) family.</text>
</comment>
<feature type="transmembrane region" description="Helical" evidence="14">
    <location>
        <begin position="6"/>
        <end position="25"/>
    </location>
</feature>
<evidence type="ECO:0000256" key="2">
    <source>
        <dbReference type="ARBA" id="ARBA00006434"/>
    </source>
</evidence>
<dbReference type="AlphaFoldDB" id="A0A7R6SZ54"/>
<feature type="transmembrane region" description="Helical" evidence="14">
    <location>
        <begin position="444"/>
        <end position="463"/>
    </location>
</feature>
<dbReference type="InterPro" id="IPR001734">
    <property type="entry name" value="Na/solute_symporter"/>
</dbReference>
<feature type="transmembrane region" description="Helical" evidence="14">
    <location>
        <begin position="212"/>
        <end position="235"/>
    </location>
</feature>
<evidence type="ECO:0000313" key="16">
    <source>
        <dbReference type="Proteomes" id="UP000595564"/>
    </source>
</evidence>
<gene>
    <name evidence="15" type="primary">putP</name>
    <name evidence="15" type="ORF">TTHT_1828</name>
</gene>
<dbReference type="InterPro" id="IPR038377">
    <property type="entry name" value="Na/Glc_symporter_sf"/>
</dbReference>
<evidence type="ECO:0000256" key="6">
    <source>
        <dbReference type="ARBA" id="ARBA00022847"/>
    </source>
</evidence>
<evidence type="ECO:0000256" key="7">
    <source>
        <dbReference type="ARBA" id="ARBA00022989"/>
    </source>
</evidence>
<name>A0A7R6SZ54_9BACT</name>
<evidence type="ECO:0000256" key="13">
    <source>
        <dbReference type="RuleBase" id="RU362091"/>
    </source>
</evidence>
<feature type="transmembrane region" description="Helical" evidence="14">
    <location>
        <begin position="76"/>
        <end position="97"/>
    </location>
</feature>
<evidence type="ECO:0000256" key="10">
    <source>
        <dbReference type="ARBA" id="ARBA00023136"/>
    </source>
</evidence>
<evidence type="ECO:0000256" key="5">
    <source>
        <dbReference type="ARBA" id="ARBA00022692"/>
    </source>
</evidence>
<proteinExistence type="inferred from homology"/>
<keyword evidence="5 14" id="KW-0812">Transmembrane</keyword>
<dbReference type="PANTHER" id="PTHR48086">
    <property type="entry name" value="SODIUM/PROLINE SYMPORTER-RELATED"/>
    <property type="match status" value="1"/>
</dbReference>
<feature type="transmembrane region" description="Helical" evidence="14">
    <location>
        <begin position="125"/>
        <end position="147"/>
    </location>
</feature>
<evidence type="ECO:0000256" key="9">
    <source>
        <dbReference type="ARBA" id="ARBA00023065"/>
    </source>
</evidence>
<evidence type="ECO:0000256" key="8">
    <source>
        <dbReference type="ARBA" id="ARBA00023053"/>
    </source>
</evidence>
<keyword evidence="6 14" id="KW-0769">Symport</keyword>
<accession>A0A7R6SZ54</accession>
<dbReference type="PROSITE" id="PS50283">
    <property type="entry name" value="NA_SOLUT_SYMP_3"/>
    <property type="match status" value="1"/>
</dbReference>
<feature type="transmembrane region" description="Helical" evidence="14">
    <location>
        <begin position="37"/>
        <end position="56"/>
    </location>
</feature>
<dbReference type="GO" id="GO:0031402">
    <property type="term" value="F:sodium ion binding"/>
    <property type="evidence" value="ECO:0007669"/>
    <property type="project" value="UniProtKB-UniRule"/>
</dbReference>
<dbReference type="KEGG" id="thyd:TTHT_1828"/>
<dbReference type="GO" id="GO:0005298">
    <property type="term" value="F:proline:sodium symporter activity"/>
    <property type="evidence" value="ECO:0007669"/>
    <property type="project" value="UniProtKB-UniRule"/>
</dbReference>
<dbReference type="GO" id="GO:0015824">
    <property type="term" value="P:proline transport"/>
    <property type="evidence" value="ECO:0007669"/>
    <property type="project" value="UniProtKB-UniRule"/>
</dbReference>
<evidence type="ECO:0000256" key="11">
    <source>
        <dbReference type="ARBA" id="ARBA00023201"/>
    </source>
</evidence>
<dbReference type="GO" id="GO:0005886">
    <property type="term" value="C:plasma membrane"/>
    <property type="evidence" value="ECO:0007669"/>
    <property type="project" value="UniProtKB-SubCell"/>
</dbReference>
<keyword evidence="9 14" id="KW-0406">Ion transport</keyword>
<dbReference type="Gene3D" id="1.20.1730.10">
    <property type="entry name" value="Sodium/glucose cotransporter"/>
    <property type="match status" value="1"/>
</dbReference>